<name>A0ABR9ZSN1_9FIRM</name>
<accession>A0ABR9ZSN1</accession>
<reference evidence="1 2" key="1">
    <citation type="submission" date="2020-11" db="EMBL/GenBank/DDBJ databases">
        <title>Fusibacter basophilias sp. nov.</title>
        <authorList>
            <person name="Qiu D."/>
        </authorList>
    </citation>
    <scope>NUCLEOTIDE SEQUENCE [LARGE SCALE GENOMIC DNA]</scope>
    <source>
        <strain evidence="1 2">Q10-2</strain>
    </source>
</reference>
<dbReference type="Proteomes" id="UP000614200">
    <property type="component" value="Unassembled WGS sequence"/>
</dbReference>
<organism evidence="1 2">
    <name type="scientific">Fusibacter ferrireducens</name>
    <dbReference type="NCBI Taxonomy" id="2785058"/>
    <lineage>
        <taxon>Bacteria</taxon>
        <taxon>Bacillati</taxon>
        <taxon>Bacillota</taxon>
        <taxon>Clostridia</taxon>
        <taxon>Eubacteriales</taxon>
        <taxon>Eubacteriales Family XII. Incertae Sedis</taxon>
        <taxon>Fusibacter</taxon>
    </lineage>
</organism>
<evidence type="ECO:0000313" key="1">
    <source>
        <dbReference type="EMBL" id="MBF4693351.1"/>
    </source>
</evidence>
<comment type="caution">
    <text evidence="1">The sequence shown here is derived from an EMBL/GenBank/DDBJ whole genome shotgun (WGS) entry which is preliminary data.</text>
</comment>
<sequence>MGITSGKFGPNELLTREQLAAMMVKILTMYKELGFKEIERYDLARVI</sequence>
<protein>
    <recommendedName>
        <fullName evidence="3">SLH domain-containing protein</fullName>
    </recommendedName>
</protein>
<proteinExistence type="predicted"/>
<dbReference type="EMBL" id="JADKNH010000005">
    <property type="protein sequence ID" value="MBF4693351.1"/>
    <property type="molecule type" value="Genomic_DNA"/>
</dbReference>
<evidence type="ECO:0000313" key="2">
    <source>
        <dbReference type="Proteomes" id="UP000614200"/>
    </source>
</evidence>
<gene>
    <name evidence="1" type="ORF">ISU02_09480</name>
</gene>
<evidence type="ECO:0008006" key="3">
    <source>
        <dbReference type="Google" id="ProtNLM"/>
    </source>
</evidence>
<keyword evidence="2" id="KW-1185">Reference proteome</keyword>